<sequence length="110" mass="11747">IHKADYLNGGTALHLAALNGHTRCIRLLLADYIPSIPNFWAVLQAGDRKSITEFDHSGICEVINKTSDGGITALHMAALNGHVETVQLLLDLGASLSEVTVEDGTTIDLI</sequence>
<dbReference type="SUPFAM" id="SSF48403">
    <property type="entry name" value="Ankyrin repeat"/>
    <property type="match status" value="1"/>
</dbReference>
<dbReference type="PANTHER" id="PTHR24124">
    <property type="entry name" value="ANKYRIN REPEAT FAMILY A"/>
    <property type="match status" value="1"/>
</dbReference>
<dbReference type="Proteomes" id="UP000265520">
    <property type="component" value="Unassembled WGS sequence"/>
</dbReference>
<dbReference type="GO" id="GO:0005634">
    <property type="term" value="C:nucleus"/>
    <property type="evidence" value="ECO:0007669"/>
    <property type="project" value="TreeGrafter"/>
</dbReference>
<evidence type="ECO:0000256" key="4">
    <source>
        <dbReference type="PROSITE-ProRule" id="PRU00023"/>
    </source>
</evidence>
<protein>
    <submittedName>
        <fullName evidence="5">E3 ubiquitin-protein ligase XBAT32-like</fullName>
    </submittedName>
</protein>
<dbReference type="Pfam" id="PF12796">
    <property type="entry name" value="Ank_2"/>
    <property type="match status" value="1"/>
</dbReference>
<feature type="repeat" description="ANK" evidence="4">
    <location>
        <begin position="8"/>
        <end position="29"/>
    </location>
</feature>
<dbReference type="PROSITE" id="PS50297">
    <property type="entry name" value="ANK_REP_REGION"/>
    <property type="match status" value="2"/>
</dbReference>
<comment type="subcellular location">
    <subcellularLocation>
        <location evidence="1">Cell membrane</location>
        <topology evidence="1">Peripheral membrane protein</topology>
        <orientation evidence="1">Cytoplasmic side</orientation>
    </subcellularLocation>
</comment>
<comment type="caution">
    <text evidence="5">The sequence shown here is derived from an EMBL/GenBank/DDBJ whole genome shotgun (WGS) entry which is preliminary data.</text>
</comment>
<feature type="non-terminal residue" evidence="5">
    <location>
        <position position="110"/>
    </location>
</feature>
<proteinExistence type="predicted"/>
<evidence type="ECO:0000313" key="5">
    <source>
        <dbReference type="EMBL" id="MCH99957.1"/>
    </source>
</evidence>
<dbReference type="PANTHER" id="PTHR24124:SF14">
    <property type="entry name" value="CHROMOSOME UNDETERMINED SCAFFOLD_25, WHOLE GENOME SHOTGUN SEQUENCE"/>
    <property type="match status" value="1"/>
</dbReference>
<accession>A0A392NJ96</accession>
<evidence type="ECO:0000256" key="3">
    <source>
        <dbReference type="ARBA" id="ARBA00023043"/>
    </source>
</evidence>
<dbReference type="PRINTS" id="PR01415">
    <property type="entry name" value="ANKYRIN"/>
</dbReference>
<name>A0A392NJ96_9FABA</name>
<evidence type="ECO:0000256" key="1">
    <source>
        <dbReference type="ARBA" id="ARBA00004413"/>
    </source>
</evidence>
<feature type="repeat" description="ANK" evidence="4">
    <location>
        <begin position="69"/>
        <end position="101"/>
    </location>
</feature>
<evidence type="ECO:0000256" key="2">
    <source>
        <dbReference type="ARBA" id="ARBA00022737"/>
    </source>
</evidence>
<evidence type="ECO:0000313" key="6">
    <source>
        <dbReference type="Proteomes" id="UP000265520"/>
    </source>
</evidence>
<organism evidence="5 6">
    <name type="scientific">Trifolium medium</name>
    <dbReference type="NCBI Taxonomy" id="97028"/>
    <lineage>
        <taxon>Eukaryota</taxon>
        <taxon>Viridiplantae</taxon>
        <taxon>Streptophyta</taxon>
        <taxon>Embryophyta</taxon>
        <taxon>Tracheophyta</taxon>
        <taxon>Spermatophyta</taxon>
        <taxon>Magnoliopsida</taxon>
        <taxon>eudicotyledons</taxon>
        <taxon>Gunneridae</taxon>
        <taxon>Pentapetalae</taxon>
        <taxon>rosids</taxon>
        <taxon>fabids</taxon>
        <taxon>Fabales</taxon>
        <taxon>Fabaceae</taxon>
        <taxon>Papilionoideae</taxon>
        <taxon>50 kb inversion clade</taxon>
        <taxon>NPAAA clade</taxon>
        <taxon>Hologalegina</taxon>
        <taxon>IRL clade</taxon>
        <taxon>Trifolieae</taxon>
        <taxon>Trifolium</taxon>
    </lineage>
</organism>
<keyword evidence="2" id="KW-0677">Repeat</keyword>
<keyword evidence="3 4" id="KW-0040">ANK repeat</keyword>
<dbReference type="InterPro" id="IPR036770">
    <property type="entry name" value="Ankyrin_rpt-contain_sf"/>
</dbReference>
<dbReference type="GO" id="GO:0010468">
    <property type="term" value="P:regulation of gene expression"/>
    <property type="evidence" value="ECO:0007669"/>
    <property type="project" value="TreeGrafter"/>
</dbReference>
<dbReference type="SMART" id="SM00248">
    <property type="entry name" value="ANK"/>
    <property type="match status" value="2"/>
</dbReference>
<dbReference type="AlphaFoldDB" id="A0A392NJ96"/>
<reference evidence="5 6" key="1">
    <citation type="journal article" date="2018" name="Front. Plant Sci.">
        <title>Red Clover (Trifolium pratense) and Zigzag Clover (T. medium) - A Picture of Genomic Similarities and Differences.</title>
        <authorList>
            <person name="Dluhosova J."/>
            <person name="Istvanek J."/>
            <person name="Nedelnik J."/>
            <person name="Repkova J."/>
        </authorList>
    </citation>
    <scope>NUCLEOTIDE SEQUENCE [LARGE SCALE GENOMIC DNA]</scope>
    <source>
        <strain evidence="6">cv. 10/8</strain>
        <tissue evidence="5">Leaf</tissue>
    </source>
</reference>
<dbReference type="GO" id="GO:0005886">
    <property type="term" value="C:plasma membrane"/>
    <property type="evidence" value="ECO:0007669"/>
    <property type="project" value="UniProtKB-SubCell"/>
</dbReference>
<feature type="non-terminal residue" evidence="5">
    <location>
        <position position="1"/>
    </location>
</feature>
<dbReference type="PROSITE" id="PS50088">
    <property type="entry name" value="ANK_REPEAT"/>
    <property type="match status" value="2"/>
</dbReference>
<dbReference type="InterPro" id="IPR002110">
    <property type="entry name" value="Ankyrin_rpt"/>
</dbReference>
<keyword evidence="6" id="KW-1185">Reference proteome</keyword>
<dbReference type="EMBL" id="LXQA010041821">
    <property type="protein sequence ID" value="MCH99957.1"/>
    <property type="molecule type" value="Genomic_DNA"/>
</dbReference>
<dbReference type="Gene3D" id="1.25.40.20">
    <property type="entry name" value="Ankyrin repeat-containing domain"/>
    <property type="match status" value="1"/>
</dbReference>